<dbReference type="Pfam" id="PF22697">
    <property type="entry name" value="SOS1_NGEF_PH"/>
    <property type="match status" value="1"/>
</dbReference>
<dbReference type="PROSITE" id="PS50003">
    <property type="entry name" value="PH_DOMAIN"/>
    <property type="match status" value="1"/>
</dbReference>
<dbReference type="InterPro" id="IPR011993">
    <property type="entry name" value="PH-like_dom_sf"/>
</dbReference>
<dbReference type="GO" id="GO:0005085">
    <property type="term" value="F:guanyl-nucleotide exchange factor activity"/>
    <property type="evidence" value="ECO:0007669"/>
    <property type="project" value="UniProtKB-KW"/>
</dbReference>
<protein>
    <recommendedName>
        <fullName evidence="12">Spermatogenesis-associated protein 13</fullName>
    </recommendedName>
</protein>
<feature type="region of interest" description="Disordered" evidence="6">
    <location>
        <begin position="697"/>
        <end position="719"/>
    </location>
</feature>
<feature type="region of interest" description="Disordered" evidence="6">
    <location>
        <begin position="1"/>
        <end position="42"/>
    </location>
</feature>
<feature type="region of interest" description="Disordered" evidence="6">
    <location>
        <begin position="363"/>
        <end position="448"/>
    </location>
</feature>
<feature type="region of interest" description="Disordered" evidence="6">
    <location>
        <begin position="232"/>
        <end position="260"/>
    </location>
</feature>
<dbReference type="AlphaFoldDB" id="A0AAD7T2E5"/>
<dbReference type="InterPro" id="IPR035899">
    <property type="entry name" value="DBL_dom_sf"/>
</dbReference>
<dbReference type="CDD" id="cd00160">
    <property type="entry name" value="RhoGEF"/>
    <property type="match status" value="1"/>
</dbReference>
<name>A0AAD7T2E5_9TELE</name>
<keyword evidence="2 5" id="KW-0728">SH3 domain</keyword>
<feature type="compositionally biased region" description="Low complexity" evidence="6">
    <location>
        <begin position="171"/>
        <end position="186"/>
    </location>
</feature>
<feature type="region of interest" description="Disordered" evidence="6">
    <location>
        <begin position="289"/>
        <end position="314"/>
    </location>
</feature>
<dbReference type="Gene3D" id="2.30.30.40">
    <property type="entry name" value="SH3 Domains"/>
    <property type="match status" value="1"/>
</dbReference>
<dbReference type="Pfam" id="PF00621">
    <property type="entry name" value="RhoGEF"/>
    <property type="match status" value="1"/>
</dbReference>
<dbReference type="SMART" id="SM00233">
    <property type="entry name" value="PH"/>
    <property type="match status" value="1"/>
</dbReference>
<dbReference type="EMBL" id="JAINUG010000016">
    <property type="protein sequence ID" value="KAJ8413194.1"/>
    <property type="molecule type" value="Genomic_DNA"/>
</dbReference>
<dbReference type="GO" id="GO:0005737">
    <property type="term" value="C:cytoplasm"/>
    <property type="evidence" value="ECO:0007669"/>
    <property type="project" value="UniProtKB-SubCell"/>
</dbReference>
<evidence type="ECO:0000259" key="7">
    <source>
        <dbReference type="PROSITE" id="PS50002"/>
    </source>
</evidence>
<evidence type="ECO:0000256" key="2">
    <source>
        <dbReference type="ARBA" id="ARBA00022443"/>
    </source>
</evidence>
<dbReference type="CDD" id="cd01224">
    <property type="entry name" value="PH_Collybistin_ASEF"/>
    <property type="match status" value="1"/>
</dbReference>
<dbReference type="PANTHER" id="PTHR47544">
    <property type="entry name" value="RHO GUANINE NUCLEOTIDE EXCHANGE FACTOR 4"/>
    <property type="match status" value="1"/>
</dbReference>
<feature type="compositionally biased region" description="Pro residues" evidence="6">
    <location>
        <begin position="409"/>
        <end position="418"/>
    </location>
</feature>
<keyword evidence="3" id="KW-0963">Cytoplasm</keyword>
<feature type="region of interest" description="Disordered" evidence="6">
    <location>
        <begin position="477"/>
        <end position="497"/>
    </location>
</feature>
<dbReference type="InterPro" id="IPR055251">
    <property type="entry name" value="SOS1_NGEF_PH"/>
</dbReference>
<feature type="domain" description="DH" evidence="9">
    <location>
        <begin position="723"/>
        <end position="907"/>
    </location>
</feature>
<evidence type="ECO:0000259" key="9">
    <source>
        <dbReference type="PROSITE" id="PS50010"/>
    </source>
</evidence>
<evidence type="ECO:0000313" key="11">
    <source>
        <dbReference type="Proteomes" id="UP001221898"/>
    </source>
</evidence>
<dbReference type="SUPFAM" id="SSF50044">
    <property type="entry name" value="SH3-domain"/>
    <property type="match status" value="1"/>
</dbReference>
<evidence type="ECO:0000256" key="3">
    <source>
        <dbReference type="ARBA" id="ARBA00022490"/>
    </source>
</evidence>
<feature type="compositionally biased region" description="Pro residues" evidence="6">
    <location>
        <begin position="239"/>
        <end position="257"/>
    </location>
</feature>
<evidence type="ECO:0000256" key="1">
    <source>
        <dbReference type="ARBA" id="ARBA00004496"/>
    </source>
</evidence>
<dbReference type="Gene3D" id="2.30.29.30">
    <property type="entry name" value="Pleckstrin-homology domain (PH domain)/Phosphotyrosine-binding domain (PTB)"/>
    <property type="match status" value="1"/>
</dbReference>
<feature type="compositionally biased region" description="Basic residues" evidence="6">
    <location>
        <begin position="1069"/>
        <end position="1078"/>
    </location>
</feature>
<proteinExistence type="predicted"/>
<sequence length="1135" mass="127138">MKKALQFDEAPPMSEEPPPCQAPGVLGEQRGGGPQDWPDRTLNGLGLLLKEGENLALSPGCERSMEQNCDTCSNGTRLNVDRSGETRLKCDHYSGEPRLIDFGSPVCRGPESRPSQSRILQLFSSVERPRARAGPPTPPAAWPALSGLRVMGSFKKLRSSVLQGIQSRGAAAANQEAGHGAAANQEPGDSTAAKQHKSKEGQSVWNRPGMGKDVQDELGMRMACAVGSVSLQQSGAGCSPPPQTLAPVAPSHPPSPVAPAQTTASATVLSRLSRSTDNLNFFRSPFKCRQPGAQPTSTAHGIKRTASASSVVPKGHSPLCEGVQAQKLVSSMTDLSVRQQTGLAPDPGPAQAPAPRPALSALSRLHDDYSRRAPCLPDAERRRRASPARSRATNQEPDRRSRSLNPPLSRAPPRPAPRPAQVCHNTDQPRRRVGRARPRPLSDYGQLVGRKFSIPEEVEQLNEEARSFLQADCSNGGCGSNEESYNSNGGLHWSPGQESQCRKRRPVSVIGAVDLYSLPTTEEKEDLQSQSHSRPPVPSRQAPPYRGESVRLSHCPLSQSTPIGLDRLGHPRFYRMFSADGVPRGTGMLDDSVSEEDCSFDGLNDDVTPYPLRGTELSALNEWIRSGQAVYAEALWDHVTMEEQELAFKAGDVIRVLDTSLKDWWWGAVSDREAWLPSSFVRVRVNQEDSVETVVKSSVENEQDKDPAPGRGPVQGSVHRDQMRTNVVNEIMNTERIYIKHLRDICEGYLWQCRKHTGMFTQLQLSTIFSNIEDIYKFHRKFLKELERQYNKDQPHQSQIGSSFLLQQAEFSIYSEYCNNHPRACTELHRLMKLGRYRHFFEACRLLQQMIDISISGFLLTPVQKICKYPLQLGELLKYTAPEHRDHCSVSDAYKAMKKVACLINERKRRLENIDTIAHWQEAILRWEGEDILSRSSELIHSGDLMRVFPGGKTQQRVFFLFDHQMVFCKKDILRRDLLLYRGRLDTDHMEVLDLLDGWDSQLGLSLKNAFRLWDRATNEECVFCAKKAPDKCLWLQAFTNERRRVQEDQEMGMEISESQRKGAILSARKSKRGKRRNIGYAGRPVPLHPLHPLHQRHVTVPTSIPQQPVFSLAEPKRKPSHLWENFARHTLFRK</sequence>
<evidence type="ECO:0000256" key="4">
    <source>
        <dbReference type="ARBA" id="ARBA00022658"/>
    </source>
</evidence>
<dbReference type="PROSITE" id="PS50010">
    <property type="entry name" value="DH_2"/>
    <property type="match status" value="1"/>
</dbReference>
<reference evidence="10" key="1">
    <citation type="journal article" date="2023" name="Science">
        <title>Genome structures resolve the early diversification of teleost fishes.</title>
        <authorList>
            <person name="Parey E."/>
            <person name="Louis A."/>
            <person name="Montfort J."/>
            <person name="Bouchez O."/>
            <person name="Roques C."/>
            <person name="Iampietro C."/>
            <person name="Lluch J."/>
            <person name="Castinel A."/>
            <person name="Donnadieu C."/>
            <person name="Desvignes T."/>
            <person name="Floi Bucao C."/>
            <person name="Jouanno E."/>
            <person name="Wen M."/>
            <person name="Mejri S."/>
            <person name="Dirks R."/>
            <person name="Jansen H."/>
            <person name="Henkel C."/>
            <person name="Chen W.J."/>
            <person name="Zahm M."/>
            <person name="Cabau C."/>
            <person name="Klopp C."/>
            <person name="Thompson A.W."/>
            <person name="Robinson-Rechavi M."/>
            <person name="Braasch I."/>
            <person name="Lecointre G."/>
            <person name="Bobe J."/>
            <person name="Postlethwait J.H."/>
            <person name="Berthelot C."/>
            <person name="Roest Crollius H."/>
            <person name="Guiguen Y."/>
        </authorList>
    </citation>
    <scope>NUCLEOTIDE SEQUENCE</scope>
    <source>
        <strain evidence="10">NC1722</strain>
    </source>
</reference>
<feature type="region of interest" description="Disordered" evidence="6">
    <location>
        <begin position="521"/>
        <end position="549"/>
    </location>
</feature>
<feature type="domain" description="PH" evidence="8">
    <location>
        <begin position="938"/>
        <end position="1044"/>
    </location>
</feature>
<evidence type="ECO:0000259" key="8">
    <source>
        <dbReference type="PROSITE" id="PS50003"/>
    </source>
</evidence>
<comment type="subcellular location">
    <subcellularLocation>
        <location evidence="1">Cytoplasm</location>
    </subcellularLocation>
</comment>
<dbReference type="InterPro" id="IPR001849">
    <property type="entry name" value="PH_domain"/>
</dbReference>
<dbReference type="Pfam" id="PF00018">
    <property type="entry name" value="SH3_1"/>
    <property type="match status" value="1"/>
</dbReference>
<dbReference type="InterPro" id="IPR000219">
    <property type="entry name" value="DH_dom"/>
</dbReference>
<evidence type="ECO:0008006" key="12">
    <source>
        <dbReference type="Google" id="ProtNLM"/>
    </source>
</evidence>
<dbReference type="InterPro" id="IPR036028">
    <property type="entry name" value="SH3-like_dom_sf"/>
</dbReference>
<evidence type="ECO:0000256" key="5">
    <source>
        <dbReference type="PROSITE-ProRule" id="PRU00192"/>
    </source>
</evidence>
<dbReference type="InterPro" id="IPR001452">
    <property type="entry name" value="SH3_domain"/>
</dbReference>
<dbReference type="Proteomes" id="UP001221898">
    <property type="component" value="Unassembled WGS sequence"/>
</dbReference>
<feature type="region of interest" description="Disordered" evidence="6">
    <location>
        <begin position="171"/>
        <end position="213"/>
    </location>
</feature>
<dbReference type="SMART" id="SM00325">
    <property type="entry name" value="RhoGEF"/>
    <property type="match status" value="1"/>
</dbReference>
<dbReference type="SUPFAM" id="SSF48065">
    <property type="entry name" value="DBL homology domain (DH-domain)"/>
    <property type="match status" value="1"/>
</dbReference>
<dbReference type="PANTHER" id="PTHR47544:SF5">
    <property type="entry name" value="SPERMATOGENESIS-ASSOCIATED 13"/>
    <property type="match status" value="1"/>
</dbReference>
<dbReference type="PROSITE" id="PS50002">
    <property type="entry name" value="SH3"/>
    <property type="match status" value="1"/>
</dbReference>
<keyword evidence="11" id="KW-1185">Reference proteome</keyword>
<evidence type="ECO:0000256" key="6">
    <source>
        <dbReference type="SAM" id="MobiDB-lite"/>
    </source>
</evidence>
<feature type="region of interest" description="Disordered" evidence="6">
    <location>
        <begin position="1050"/>
        <end position="1078"/>
    </location>
</feature>
<dbReference type="Gene3D" id="1.20.900.10">
    <property type="entry name" value="Dbl homology (DH) domain"/>
    <property type="match status" value="1"/>
</dbReference>
<feature type="domain" description="SH3" evidence="7">
    <location>
        <begin position="627"/>
        <end position="686"/>
    </location>
</feature>
<accession>A0AAD7T2E5</accession>
<gene>
    <name evidence="10" type="ORF">AAFF_G00091900</name>
</gene>
<dbReference type="SMART" id="SM00326">
    <property type="entry name" value="SH3"/>
    <property type="match status" value="1"/>
</dbReference>
<keyword evidence="4" id="KW-0344">Guanine-nucleotide releasing factor</keyword>
<organism evidence="10 11">
    <name type="scientific">Aldrovandia affinis</name>
    <dbReference type="NCBI Taxonomy" id="143900"/>
    <lineage>
        <taxon>Eukaryota</taxon>
        <taxon>Metazoa</taxon>
        <taxon>Chordata</taxon>
        <taxon>Craniata</taxon>
        <taxon>Vertebrata</taxon>
        <taxon>Euteleostomi</taxon>
        <taxon>Actinopterygii</taxon>
        <taxon>Neopterygii</taxon>
        <taxon>Teleostei</taxon>
        <taxon>Notacanthiformes</taxon>
        <taxon>Halosauridae</taxon>
        <taxon>Aldrovandia</taxon>
    </lineage>
</organism>
<evidence type="ECO:0000313" key="10">
    <source>
        <dbReference type="EMBL" id="KAJ8413194.1"/>
    </source>
</evidence>
<dbReference type="SUPFAM" id="SSF50729">
    <property type="entry name" value="PH domain-like"/>
    <property type="match status" value="1"/>
</dbReference>
<comment type="caution">
    <text evidence="10">The sequence shown here is derived from an EMBL/GenBank/DDBJ whole genome shotgun (WGS) entry which is preliminary data.</text>
</comment>